<evidence type="ECO:0000313" key="2">
    <source>
        <dbReference type="Proteomes" id="UP001432180"/>
    </source>
</evidence>
<keyword evidence="2" id="KW-1185">Reference proteome</keyword>
<evidence type="ECO:0000313" key="1">
    <source>
        <dbReference type="EMBL" id="WPL16238.1"/>
    </source>
</evidence>
<reference evidence="1 2" key="1">
    <citation type="journal article" date="2023" name="Microorganisms">
        <title>Thiorhodovibrio frisius and Trv. litoralis spp. nov., Two Novel Members from a Clade of Fastidious Purple Sulfur Bacteria That Exhibit Unique Red-Shifted Light-Harvesting Capabilities.</title>
        <authorList>
            <person name="Methner A."/>
            <person name="Kuzyk S.B."/>
            <person name="Petersen J."/>
            <person name="Bauer S."/>
            <person name="Brinkmann H."/>
            <person name="Sichau K."/>
            <person name="Wanner G."/>
            <person name="Wolf J."/>
            <person name="Neumann-Schaal M."/>
            <person name="Henke P."/>
            <person name="Tank M."/>
            <person name="Sproer C."/>
            <person name="Bunk B."/>
            <person name="Overmann J."/>
        </authorList>
    </citation>
    <scope>NUCLEOTIDE SEQUENCE [LARGE SCALE GENOMIC DNA]</scope>
    <source>
        <strain evidence="1 2">DSM 6702</strain>
    </source>
</reference>
<accession>A0ABZ0S5F2</accession>
<dbReference type="EMBL" id="CP121472">
    <property type="protein sequence ID" value="WPL16238.1"/>
    <property type="molecule type" value="Genomic_DNA"/>
</dbReference>
<dbReference type="Proteomes" id="UP001432180">
    <property type="component" value="Chromosome"/>
</dbReference>
<protein>
    <submittedName>
        <fullName evidence="1">Uncharacterized protein</fullName>
    </submittedName>
</protein>
<organism evidence="1 2">
    <name type="scientific">Thiorhodovibrio winogradskyi</name>
    <dbReference type="NCBI Taxonomy" id="77007"/>
    <lineage>
        <taxon>Bacteria</taxon>
        <taxon>Pseudomonadati</taxon>
        <taxon>Pseudomonadota</taxon>
        <taxon>Gammaproteobacteria</taxon>
        <taxon>Chromatiales</taxon>
        <taxon>Chromatiaceae</taxon>
        <taxon>Thiorhodovibrio</taxon>
    </lineage>
</organism>
<proteinExistence type="predicted"/>
<name>A0ABZ0S5F2_9GAMM</name>
<gene>
    <name evidence="1" type="ORF">Thiowin_01191</name>
</gene>
<sequence>MPRLTGTSEQQLAGASDYLEKLNIIKHFLTL</sequence>